<sequence length="241" mass="27069">GHPHRRYTHPLLKSIQAHPLQRDSLSITQALISVYDSPDFFLSHSPSVPISVQKQLGLPPSQEMKRFVAEVIAAKLSDEEISGLKQMFKMIDTDNSGYISFEELKDGLSSFGANLEESEIHDLMQAVILVSFLPSHQQEHQKPPKKSILEPIQAILPPPIAATSVFKQATERRQFYNLSPRHGEFHSVNLWYLVEQEIGVEGGGSERAALQINPPPTEFRLAPPPTKNGVGLFIFFNLRRE</sequence>
<dbReference type="SUPFAM" id="SSF47473">
    <property type="entry name" value="EF-hand"/>
    <property type="match status" value="1"/>
</dbReference>
<feature type="non-terminal residue" evidence="3">
    <location>
        <position position="1"/>
    </location>
</feature>
<evidence type="ECO:0000313" key="3">
    <source>
        <dbReference type="EMBL" id="KVH92266.1"/>
    </source>
</evidence>
<dbReference type="PROSITE" id="PS00018">
    <property type="entry name" value="EF_HAND_1"/>
    <property type="match status" value="1"/>
</dbReference>
<dbReference type="InterPro" id="IPR011992">
    <property type="entry name" value="EF-hand-dom_pair"/>
</dbReference>
<keyword evidence="4" id="KW-1185">Reference proteome</keyword>
<dbReference type="CDD" id="cd00051">
    <property type="entry name" value="EFh"/>
    <property type="match status" value="1"/>
</dbReference>
<evidence type="ECO:0000259" key="2">
    <source>
        <dbReference type="PROSITE" id="PS50222"/>
    </source>
</evidence>
<dbReference type="Pfam" id="PF00036">
    <property type="entry name" value="EF-hand_1"/>
    <property type="match status" value="1"/>
</dbReference>
<reference evidence="3 4" key="1">
    <citation type="journal article" date="2016" name="Sci. Rep.">
        <title>The genome sequence of the outbreeding globe artichoke constructed de novo incorporating a phase-aware low-pass sequencing strategy of F1 progeny.</title>
        <authorList>
            <person name="Scaglione D."/>
            <person name="Reyes-Chin-Wo S."/>
            <person name="Acquadro A."/>
            <person name="Froenicke L."/>
            <person name="Portis E."/>
            <person name="Beitel C."/>
            <person name="Tirone M."/>
            <person name="Mauro R."/>
            <person name="Lo Monaco A."/>
            <person name="Mauromicale G."/>
            <person name="Faccioli P."/>
            <person name="Cattivelli L."/>
            <person name="Rieseberg L."/>
            <person name="Michelmore R."/>
            <person name="Lanteri S."/>
        </authorList>
    </citation>
    <scope>NUCLEOTIDE SEQUENCE [LARGE SCALE GENOMIC DNA]</scope>
    <source>
        <strain evidence="3">2C</strain>
    </source>
</reference>
<dbReference type="Proteomes" id="UP000243975">
    <property type="component" value="Unassembled WGS sequence"/>
</dbReference>
<gene>
    <name evidence="3" type="ORF">Ccrd_005708</name>
</gene>
<feature type="domain" description="EF-hand" evidence="2">
    <location>
        <begin position="79"/>
        <end position="114"/>
    </location>
</feature>
<name>A0A103XK57_CYNCS</name>
<protein>
    <submittedName>
        <fullName evidence="3">Calcium-binding EF-hand</fullName>
    </submittedName>
</protein>
<dbReference type="EMBL" id="LEKV01004827">
    <property type="protein sequence ID" value="KVH92266.1"/>
    <property type="molecule type" value="Genomic_DNA"/>
</dbReference>
<dbReference type="SMART" id="SM00054">
    <property type="entry name" value="EFh"/>
    <property type="match status" value="1"/>
</dbReference>
<evidence type="ECO:0000313" key="4">
    <source>
        <dbReference type="Proteomes" id="UP000243975"/>
    </source>
</evidence>
<dbReference type="PROSITE" id="PS50222">
    <property type="entry name" value="EF_HAND_2"/>
    <property type="match status" value="1"/>
</dbReference>
<keyword evidence="1" id="KW-0106">Calcium</keyword>
<evidence type="ECO:0000256" key="1">
    <source>
        <dbReference type="ARBA" id="ARBA00022837"/>
    </source>
</evidence>
<organism evidence="3 4">
    <name type="scientific">Cynara cardunculus var. scolymus</name>
    <name type="common">Globe artichoke</name>
    <name type="synonym">Cynara scolymus</name>
    <dbReference type="NCBI Taxonomy" id="59895"/>
    <lineage>
        <taxon>Eukaryota</taxon>
        <taxon>Viridiplantae</taxon>
        <taxon>Streptophyta</taxon>
        <taxon>Embryophyta</taxon>
        <taxon>Tracheophyta</taxon>
        <taxon>Spermatophyta</taxon>
        <taxon>Magnoliopsida</taxon>
        <taxon>eudicotyledons</taxon>
        <taxon>Gunneridae</taxon>
        <taxon>Pentapetalae</taxon>
        <taxon>asterids</taxon>
        <taxon>campanulids</taxon>
        <taxon>Asterales</taxon>
        <taxon>Asteraceae</taxon>
        <taxon>Carduoideae</taxon>
        <taxon>Cardueae</taxon>
        <taxon>Carduinae</taxon>
        <taxon>Cynara</taxon>
    </lineage>
</organism>
<dbReference type="AlphaFoldDB" id="A0A103XK57"/>
<proteinExistence type="predicted"/>
<accession>A0A103XK57</accession>
<dbReference type="InterPro" id="IPR002048">
    <property type="entry name" value="EF_hand_dom"/>
</dbReference>
<dbReference type="Gramene" id="KVH92266">
    <property type="protein sequence ID" value="KVH92266"/>
    <property type="gene ID" value="Ccrd_005708"/>
</dbReference>
<dbReference type="STRING" id="59895.A0A103XK57"/>
<comment type="caution">
    <text evidence="3">The sequence shown here is derived from an EMBL/GenBank/DDBJ whole genome shotgun (WGS) entry which is preliminary data.</text>
</comment>
<dbReference type="Gene3D" id="1.10.238.10">
    <property type="entry name" value="EF-hand"/>
    <property type="match status" value="1"/>
</dbReference>
<dbReference type="InterPro" id="IPR018247">
    <property type="entry name" value="EF_Hand_1_Ca_BS"/>
</dbReference>
<dbReference type="GO" id="GO:0005509">
    <property type="term" value="F:calcium ion binding"/>
    <property type="evidence" value="ECO:0007669"/>
    <property type="project" value="InterPro"/>
</dbReference>